<dbReference type="RefSeq" id="WP_188552055.1">
    <property type="nucleotide sequence ID" value="NZ_BMFY01000024.1"/>
</dbReference>
<reference evidence="3" key="1">
    <citation type="journal article" date="2014" name="Int. J. Syst. Evol. Microbiol.">
        <title>Complete genome sequence of Corynebacterium casei LMG S-19264T (=DSM 44701T), isolated from a smear-ripened cheese.</title>
        <authorList>
            <consortium name="US DOE Joint Genome Institute (JGI-PGF)"/>
            <person name="Walter F."/>
            <person name="Albersmeier A."/>
            <person name="Kalinowski J."/>
            <person name="Ruckert C."/>
        </authorList>
    </citation>
    <scope>NUCLEOTIDE SEQUENCE</scope>
    <source>
        <strain evidence="3">CGMCC 1.12785</strain>
    </source>
</reference>
<organism evidence="3 4">
    <name type="scientific">Sediminivirga luteola</name>
    <dbReference type="NCBI Taxonomy" id="1774748"/>
    <lineage>
        <taxon>Bacteria</taxon>
        <taxon>Bacillati</taxon>
        <taxon>Actinomycetota</taxon>
        <taxon>Actinomycetes</taxon>
        <taxon>Micrococcales</taxon>
        <taxon>Brevibacteriaceae</taxon>
        <taxon>Sediminivirga</taxon>
    </lineage>
</organism>
<accession>A0A8J2XM61</accession>
<dbReference type="Proteomes" id="UP000616114">
    <property type="component" value="Unassembled WGS sequence"/>
</dbReference>
<reference evidence="3" key="2">
    <citation type="submission" date="2020-09" db="EMBL/GenBank/DDBJ databases">
        <authorList>
            <person name="Sun Q."/>
            <person name="Zhou Y."/>
        </authorList>
    </citation>
    <scope>NUCLEOTIDE SEQUENCE</scope>
    <source>
        <strain evidence="3">CGMCC 1.12785</strain>
    </source>
</reference>
<dbReference type="EMBL" id="BMFY01000024">
    <property type="protein sequence ID" value="GGA28360.1"/>
    <property type="molecule type" value="Genomic_DNA"/>
</dbReference>
<evidence type="ECO:0000313" key="3">
    <source>
        <dbReference type="EMBL" id="GGA28360.1"/>
    </source>
</evidence>
<comment type="caution">
    <text evidence="3">The sequence shown here is derived from an EMBL/GenBank/DDBJ whole genome shotgun (WGS) entry which is preliminary data.</text>
</comment>
<evidence type="ECO:0000313" key="4">
    <source>
        <dbReference type="Proteomes" id="UP000616114"/>
    </source>
</evidence>
<keyword evidence="4" id="KW-1185">Reference proteome</keyword>
<feature type="domain" description="Glucose-6-phosphate dehydrogenase assembly protein OpcA C-terminal" evidence="2">
    <location>
        <begin position="176"/>
        <end position="312"/>
    </location>
</feature>
<dbReference type="Pfam" id="PF10128">
    <property type="entry name" value="OpcA_G6PD_assem"/>
    <property type="match status" value="1"/>
</dbReference>
<name>A0A8J2XM61_9MICO</name>
<protein>
    <submittedName>
        <fullName evidence="3">Glucose-6-phosphate dehydrogenase assembly protein OpcA</fullName>
    </submittedName>
</protein>
<dbReference type="InterPro" id="IPR046801">
    <property type="entry name" value="OpcA_G6PD_N"/>
</dbReference>
<sequence length="314" mass="33876">MIVDLHDTGTAEIAEELVRLRDVGGVVALGRVLTLIVTVEGPRADAEQVIAQANAASSDNPCRVIVIGSAGPDAHERPTRLDAQLRVGGDAGASEVIILSCHGELTSSHLHDGLVAAFLLPDAPVVAWWPFDAPADVASSPVGRIAQRRITDIQHSGRTGTRVAEQIQVLEDFYQPGDTDMSWARLTNWRQQLAATLDLPPYAPVTAATVHGDPSSVGARLMQRWLRLCLGCSVRFERIDPAKADDCGLLRVELHREAAGTTTLERVSDSLAVLRQPGLRERQVSLPTPSGTERLTAELRLIDSDDFYGRVLKG</sequence>
<feature type="domain" description="Glucose-6-phosphate dehydrogenase assembly protein OpcA N-terminal" evidence="1">
    <location>
        <begin position="53"/>
        <end position="158"/>
    </location>
</feature>
<dbReference type="AlphaFoldDB" id="A0A8J2XM61"/>
<dbReference type="InterPro" id="IPR004555">
    <property type="entry name" value="G6PDH_assembly_OpcA"/>
</dbReference>
<evidence type="ECO:0000259" key="2">
    <source>
        <dbReference type="Pfam" id="PF20171"/>
    </source>
</evidence>
<dbReference type="InterPro" id="IPR046802">
    <property type="entry name" value="OpcA_G6PD_C"/>
</dbReference>
<dbReference type="PANTHER" id="PTHR38658">
    <property type="entry name" value="OXPP CYCLE PROTEIN OPCA-RELATED"/>
    <property type="match status" value="1"/>
</dbReference>
<evidence type="ECO:0000259" key="1">
    <source>
        <dbReference type="Pfam" id="PF10128"/>
    </source>
</evidence>
<dbReference type="PANTHER" id="PTHR38658:SF1">
    <property type="entry name" value="OXPP CYCLE PROTEIN OPCA-RELATED"/>
    <property type="match status" value="1"/>
</dbReference>
<dbReference type="Pfam" id="PF20171">
    <property type="entry name" value="OpcA_G6PD_C"/>
    <property type="match status" value="1"/>
</dbReference>
<gene>
    <name evidence="3" type="ORF">GCM10011333_33890</name>
</gene>
<proteinExistence type="predicted"/>